<name>A0A371ISZ1_9FIRM</name>
<dbReference type="AlphaFoldDB" id="A0A371ISZ1"/>
<feature type="transmembrane region" description="Helical" evidence="7">
    <location>
        <begin position="127"/>
        <end position="145"/>
    </location>
</feature>
<dbReference type="InterPro" id="IPR010627">
    <property type="entry name" value="Prepilin_pept_A24_N"/>
</dbReference>
<evidence type="ECO:0000259" key="8">
    <source>
        <dbReference type="Pfam" id="PF01478"/>
    </source>
</evidence>
<evidence type="ECO:0000259" key="9">
    <source>
        <dbReference type="Pfam" id="PF06750"/>
    </source>
</evidence>
<comment type="similarity">
    <text evidence="2">Belongs to the peptidase A24 family.</text>
</comment>
<proteinExistence type="inferred from homology"/>
<dbReference type="Proteomes" id="UP000243494">
    <property type="component" value="Unassembled WGS sequence"/>
</dbReference>
<evidence type="ECO:0000256" key="6">
    <source>
        <dbReference type="ARBA" id="ARBA00023136"/>
    </source>
</evidence>
<dbReference type="InterPro" id="IPR000045">
    <property type="entry name" value="Prepilin_IV_endopep_pep"/>
</dbReference>
<dbReference type="Gene3D" id="1.20.120.1220">
    <property type="match status" value="1"/>
</dbReference>
<keyword evidence="11" id="KW-1185">Reference proteome</keyword>
<reference evidence="10 11" key="1">
    <citation type="journal article" date="2017" name="Genome Announc.">
        <title>Draft Genome Sequence of Romboutsia maritimum sp. nov. Strain CCRI-22766(T), Isolated from Coastal Estuarine Mud.</title>
        <authorList>
            <person name="Maheux A.F."/>
            <person name="Boudreau D.K."/>
            <person name="Berube E."/>
            <person name="Boissinot M."/>
            <person name="Raymond F."/>
            <person name="Brodeur S."/>
            <person name="Corbeil J."/>
            <person name="Brightwell G."/>
            <person name="Broda D."/>
            <person name="Omar R.F."/>
            <person name="Bergeron M.G."/>
        </authorList>
    </citation>
    <scope>NUCLEOTIDE SEQUENCE [LARGE SCALE GENOMIC DNA]</scope>
    <source>
        <strain evidence="10 11">CCRI-22766</strain>
    </source>
</reference>
<keyword evidence="3" id="KW-1003">Cell membrane</keyword>
<evidence type="ECO:0000313" key="10">
    <source>
        <dbReference type="EMBL" id="RDY23600.1"/>
    </source>
</evidence>
<comment type="caution">
    <text evidence="10">The sequence shown here is derived from an EMBL/GenBank/DDBJ whole genome shotgun (WGS) entry which is preliminary data.</text>
</comment>
<dbReference type="InterPro" id="IPR050882">
    <property type="entry name" value="Prepilin_peptidase/N-MTase"/>
</dbReference>
<evidence type="ECO:0000313" key="11">
    <source>
        <dbReference type="Proteomes" id="UP000243494"/>
    </source>
</evidence>
<keyword evidence="4 7" id="KW-0812">Transmembrane</keyword>
<evidence type="ECO:0000256" key="3">
    <source>
        <dbReference type="ARBA" id="ARBA00022475"/>
    </source>
</evidence>
<dbReference type="Pfam" id="PF06750">
    <property type="entry name" value="A24_N_bact"/>
    <property type="match status" value="1"/>
</dbReference>
<feature type="transmembrane region" description="Helical" evidence="7">
    <location>
        <begin position="229"/>
        <end position="247"/>
    </location>
</feature>
<dbReference type="GO" id="GO:0006465">
    <property type="term" value="P:signal peptide processing"/>
    <property type="evidence" value="ECO:0007669"/>
    <property type="project" value="TreeGrafter"/>
</dbReference>
<keyword evidence="5 7" id="KW-1133">Transmembrane helix</keyword>
<feature type="transmembrane region" description="Helical" evidence="7">
    <location>
        <begin position="100"/>
        <end position="120"/>
    </location>
</feature>
<organism evidence="10 11">
    <name type="scientific">Romboutsia maritimum</name>
    <dbReference type="NCBI Taxonomy" id="2020948"/>
    <lineage>
        <taxon>Bacteria</taxon>
        <taxon>Bacillati</taxon>
        <taxon>Bacillota</taxon>
        <taxon>Clostridia</taxon>
        <taxon>Peptostreptococcales</taxon>
        <taxon>Peptostreptococcaceae</taxon>
        <taxon>Romboutsia</taxon>
    </lineage>
</organism>
<evidence type="ECO:0000256" key="7">
    <source>
        <dbReference type="SAM" id="Phobius"/>
    </source>
</evidence>
<protein>
    <submittedName>
        <fullName evidence="10">Prepilin peptidase</fullName>
    </submittedName>
</protein>
<dbReference type="PANTHER" id="PTHR30487:SF0">
    <property type="entry name" value="PREPILIN LEADER PEPTIDASE_N-METHYLTRANSFERASE-RELATED"/>
    <property type="match status" value="1"/>
</dbReference>
<feature type="domain" description="Prepilin type IV endopeptidase peptidase" evidence="8">
    <location>
        <begin position="104"/>
        <end position="213"/>
    </location>
</feature>
<dbReference type="RefSeq" id="WP_095404553.1">
    <property type="nucleotide sequence ID" value="NZ_NOJZ02000010.1"/>
</dbReference>
<feature type="domain" description="Prepilin peptidase A24 N-terminal" evidence="9">
    <location>
        <begin position="12"/>
        <end position="91"/>
    </location>
</feature>
<dbReference type="OrthoDB" id="9789291at2"/>
<sequence length="258" mass="29267">MEYIIKGYIFMIGIIFGSFFNVCIYRIPKNESIVNPPSHCTSCNTRLKPIDLIPIISYICSKRKCRYCKEKISIRYSLVEFITGILFLLVYNLYGFTLKTPYFLLLVSLLIIITFVDIEYFIILDELLILGAIFAFISNMFGVQINIIDCVLGAIISGVGMLTLIKLIEIIIRKECMGRGDIKLFGMIGLFLGVKDGLLTILISIYVGAIYGLVVILYSKIKKTKYNSMIPYGPFISISAIIVMIYGNNIIDWYISLI</sequence>
<evidence type="ECO:0000256" key="5">
    <source>
        <dbReference type="ARBA" id="ARBA00022989"/>
    </source>
</evidence>
<evidence type="ECO:0000256" key="1">
    <source>
        <dbReference type="ARBA" id="ARBA00004651"/>
    </source>
</evidence>
<dbReference type="GO" id="GO:0004190">
    <property type="term" value="F:aspartic-type endopeptidase activity"/>
    <property type="evidence" value="ECO:0007669"/>
    <property type="project" value="InterPro"/>
</dbReference>
<feature type="transmembrane region" description="Helical" evidence="7">
    <location>
        <begin position="184"/>
        <end position="217"/>
    </location>
</feature>
<feature type="transmembrane region" description="Helical" evidence="7">
    <location>
        <begin position="72"/>
        <end position="94"/>
    </location>
</feature>
<evidence type="ECO:0000256" key="2">
    <source>
        <dbReference type="ARBA" id="ARBA00005801"/>
    </source>
</evidence>
<dbReference type="Pfam" id="PF01478">
    <property type="entry name" value="Peptidase_A24"/>
    <property type="match status" value="1"/>
</dbReference>
<keyword evidence="6 7" id="KW-0472">Membrane</keyword>
<dbReference type="EMBL" id="NOJZ02000010">
    <property type="protein sequence ID" value="RDY23600.1"/>
    <property type="molecule type" value="Genomic_DNA"/>
</dbReference>
<dbReference type="PANTHER" id="PTHR30487">
    <property type="entry name" value="TYPE 4 PREPILIN-LIKE PROTEINS LEADER PEPTIDE-PROCESSING ENZYME"/>
    <property type="match status" value="1"/>
</dbReference>
<gene>
    <name evidence="10" type="ORF">CHF27_007450</name>
</gene>
<feature type="transmembrane region" description="Helical" evidence="7">
    <location>
        <begin position="6"/>
        <end position="25"/>
    </location>
</feature>
<evidence type="ECO:0000256" key="4">
    <source>
        <dbReference type="ARBA" id="ARBA00022692"/>
    </source>
</evidence>
<dbReference type="GO" id="GO:0005886">
    <property type="term" value="C:plasma membrane"/>
    <property type="evidence" value="ECO:0007669"/>
    <property type="project" value="UniProtKB-SubCell"/>
</dbReference>
<comment type="subcellular location">
    <subcellularLocation>
        <location evidence="1">Cell membrane</location>
        <topology evidence="1">Multi-pass membrane protein</topology>
    </subcellularLocation>
</comment>
<accession>A0A371ISZ1</accession>
<feature type="transmembrane region" description="Helical" evidence="7">
    <location>
        <begin position="151"/>
        <end position="172"/>
    </location>
</feature>